<dbReference type="EMBL" id="JABFOQ010000011">
    <property type="protein sequence ID" value="NOJ75474.1"/>
    <property type="molecule type" value="Genomic_DNA"/>
</dbReference>
<keyword evidence="2" id="KW-1185">Reference proteome</keyword>
<proteinExistence type="predicted"/>
<protein>
    <submittedName>
        <fullName evidence="1">MjaI family restriction endonuclease</fullName>
    </submittedName>
</protein>
<dbReference type="Proteomes" id="UP000580344">
    <property type="component" value="Unassembled WGS sequence"/>
</dbReference>
<evidence type="ECO:0000313" key="2">
    <source>
        <dbReference type="Proteomes" id="UP000580344"/>
    </source>
</evidence>
<dbReference type="InterPro" id="IPR019068">
    <property type="entry name" value="Restrct_endonuc_II_MjaI"/>
</dbReference>
<keyword evidence="1" id="KW-0378">Hydrolase</keyword>
<organism evidence="1 2">
    <name type="scientific">Empedobacter stercoris</name>
    <dbReference type="NCBI Taxonomy" id="1628248"/>
    <lineage>
        <taxon>Bacteria</taxon>
        <taxon>Pseudomonadati</taxon>
        <taxon>Bacteroidota</taxon>
        <taxon>Flavobacteriia</taxon>
        <taxon>Flavobacteriales</taxon>
        <taxon>Weeksellaceae</taxon>
        <taxon>Empedobacter</taxon>
    </lineage>
</organism>
<accession>A0ABX1WLE8</accession>
<gene>
    <name evidence="1" type="ORF">HMH06_06445</name>
</gene>
<name>A0ABX1WLE8_9FLAO</name>
<dbReference type="GO" id="GO:0004519">
    <property type="term" value="F:endonuclease activity"/>
    <property type="evidence" value="ECO:0007669"/>
    <property type="project" value="UniProtKB-KW"/>
</dbReference>
<dbReference type="RefSeq" id="WP_171622791.1">
    <property type="nucleotide sequence ID" value="NZ_JABFOQ010000011.1"/>
</dbReference>
<comment type="caution">
    <text evidence="1">The sequence shown here is derived from an EMBL/GenBank/DDBJ whole genome shotgun (WGS) entry which is preliminary data.</text>
</comment>
<evidence type="ECO:0000313" key="1">
    <source>
        <dbReference type="EMBL" id="NOJ75474.1"/>
    </source>
</evidence>
<sequence length="192" mass="22038">MKKTKISNSELQSSLSGKTYIFPKYTTQIMNLANSNAQGTRPKVVGQMSDLIQEFPGNNIREWEEWYLANHPDAINNATSKIWNMIQEFQKVIGSIDENMIKEWVEELVIVKTYSGLKFQDAILKRVAEETNSTYRLANPEEESKGIDGYVNNKAISVKPISYKTKNLSENIEEPIIFYDKKKDGISIEYDL</sequence>
<keyword evidence="1" id="KW-0540">Nuclease</keyword>
<keyword evidence="1" id="KW-0255">Endonuclease</keyword>
<reference evidence="1 2" key="1">
    <citation type="submission" date="2020-05" db="EMBL/GenBank/DDBJ databases">
        <title>Tigecycline resistant gene in Empedobacter stercoris.</title>
        <authorList>
            <person name="Chen Y."/>
            <person name="Cheng Y."/>
            <person name="Zhou K."/>
        </authorList>
    </citation>
    <scope>NUCLEOTIDE SEQUENCE [LARGE SCALE GENOMIC DNA]</scope>
    <source>
        <strain evidence="1 2">ES202</strain>
    </source>
</reference>
<dbReference type="Pfam" id="PF09568">
    <property type="entry name" value="RE_MjaI"/>
    <property type="match status" value="1"/>
</dbReference>